<evidence type="ECO:0000259" key="5">
    <source>
        <dbReference type="SMART" id="SM00415"/>
    </source>
</evidence>
<dbReference type="SMART" id="SM00415">
    <property type="entry name" value="HSF"/>
    <property type="match status" value="2"/>
</dbReference>
<evidence type="ECO:0000313" key="7">
    <source>
        <dbReference type="Proteomes" id="UP000243217"/>
    </source>
</evidence>
<organism evidence="6 7">
    <name type="scientific">Thraustotheca clavata</name>
    <dbReference type="NCBI Taxonomy" id="74557"/>
    <lineage>
        <taxon>Eukaryota</taxon>
        <taxon>Sar</taxon>
        <taxon>Stramenopiles</taxon>
        <taxon>Oomycota</taxon>
        <taxon>Saprolegniomycetes</taxon>
        <taxon>Saprolegniales</taxon>
        <taxon>Achlyaceae</taxon>
        <taxon>Thraustotheca</taxon>
    </lineage>
</organism>
<name>A0A1V9ZQ60_9STRA</name>
<keyword evidence="7" id="KW-1185">Reference proteome</keyword>
<evidence type="ECO:0000256" key="1">
    <source>
        <dbReference type="ARBA" id="ARBA00004123"/>
    </source>
</evidence>
<comment type="caution">
    <text evidence="6">The sequence shown here is derived from an EMBL/GenBank/DDBJ whole genome shotgun (WGS) entry which is preliminary data.</text>
</comment>
<dbReference type="Proteomes" id="UP000243217">
    <property type="component" value="Unassembled WGS sequence"/>
</dbReference>
<accession>A0A1V9ZQ60</accession>
<reference evidence="6 7" key="1">
    <citation type="journal article" date="2014" name="Genome Biol. Evol.">
        <title>The secreted proteins of Achlya hypogyna and Thraustotheca clavata identify the ancestral oomycete secretome and reveal gene acquisitions by horizontal gene transfer.</title>
        <authorList>
            <person name="Misner I."/>
            <person name="Blouin N."/>
            <person name="Leonard G."/>
            <person name="Richards T.A."/>
            <person name="Lane C.E."/>
        </authorList>
    </citation>
    <scope>NUCLEOTIDE SEQUENCE [LARGE SCALE GENOMIC DNA]</scope>
    <source>
        <strain evidence="6 7">ATCC 34112</strain>
    </source>
</reference>
<dbReference type="PANTHER" id="PTHR10015:SF206">
    <property type="entry name" value="HSF-TYPE DNA-BINDING DOMAIN-CONTAINING PROTEIN"/>
    <property type="match status" value="1"/>
</dbReference>
<sequence length="393" mass="45704">MQGTNKVKTGNAPIFLQKTYTMFENSPDSVAAWANNGTTIVIKDPEEFARSVLPKYFKHNNFASYVRQLNFYGFRKYKKDDIVIVDDDKTKHWWEFYHEQFLRAKPELMAQIRRKTYSESDSTEKEDVEVLKSQVVSFQNQLEQLTGQITNLTAVVSALMARSAKRPIFSQLICTDRDDLVLLRFRMKQFPCTIKMSVAVFLQKTMELLGSCPVEIASWTMDGNAFVIKNPKAFEQTMLPRYFKHSNFASFARQLRFYGFDKTKKLQGSGGLSMWEFKHPKFRRDEPDKMASIRRKTCTEPNGKWEKEDVDMLKSKMGTLQSQLSTLTEQIDLLTYMVHEYAEQIVHEDNGIEKFQPSTDMFDAVMNADEFYADIDYDILDNLGDKPLYELST</sequence>
<dbReference type="SUPFAM" id="SSF46785">
    <property type="entry name" value="Winged helix' DNA-binding domain"/>
    <property type="match status" value="2"/>
</dbReference>
<evidence type="ECO:0000256" key="3">
    <source>
        <dbReference type="ARBA" id="ARBA00023242"/>
    </source>
</evidence>
<dbReference type="InterPro" id="IPR000232">
    <property type="entry name" value="HSF_DNA-bd"/>
</dbReference>
<feature type="domain" description="HSF-type DNA-binding" evidence="5">
    <location>
        <begin position="197"/>
        <end position="296"/>
    </location>
</feature>
<keyword evidence="2 6" id="KW-0238">DNA-binding</keyword>
<evidence type="ECO:0000256" key="4">
    <source>
        <dbReference type="RuleBase" id="RU004020"/>
    </source>
</evidence>
<keyword evidence="3" id="KW-0539">Nucleus</keyword>
<dbReference type="PRINTS" id="PR00056">
    <property type="entry name" value="HSFDOMAIN"/>
</dbReference>
<dbReference type="Pfam" id="PF00447">
    <property type="entry name" value="HSF_DNA-bind"/>
    <property type="match status" value="2"/>
</dbReference>
<evidence type="ECO:0000256" key="2">
    <source>
        <dbReference type="ARBA" id="ARBA00023125"/>
    </source>
</evidence>
<dbReference type="PANTHER" id="PTHR10015">
    <property type="entry name" value="HEAT SHOCK TRANSCRIPTION FACTOR"/>
    <property type="match status" value="1"/>
</dbReference>
<dbReference type="AlphaFoldDB" id="A0A1V9ZQ60"/>
<comment type="subcellular location">
    <subcellularLocation>
        <location evidence="1">Nucleus</location>
    </subcellularLocation>
</comment>
<evidence type="ECO:0000313" key="6">
    <source>
        <dbReference type="EMBL" id="OQS00155.1"/>
    </source>
</evidence>
<dbReference type="Gene3D" id="1.10.10.10">
    <property type="entry name" value="Winged helix-like DNA-binding domain superfamily/Winged helix DNA-binding domain"/>
    <property type="match status" value="2"/>
</dbReference>
<dbReference type="EMBL" id="JNBS01001746">
    <property type="protein sequence ID" value="OQS00155.1"/>
    <property type="molecule type" value="Genomic_DNA"/>
</dbReference>
<proteinExistence type="inferred from homology"/>
<dbReference type="GO" id="GO:0005634">
    <property type="term" value="C:nucleus"/>
    <property type="evidence" value="ECO:0007669"/>
    <property type="project" value="UniProtKB-SubCell"/>
</dbReference>
<dbReference type="InterPro" id="IPR036390">
    <property type="entry name" value="WH_DNA-bd_sf"/>
</dbReference>
<dbReference type="GO" id="GO:0003700">
    <property type="term" value="F:DNA-binding transcription factor activity"/>
    <property type="evidence" value="ECO:0007669"/>
    <property type="project" value="InterPro"/>
</dbReference>
<dbReference type="GO" id="GO:0043565">
    <property type="term" value="F:sequence-specific DNA binding"/>
    <property type="evidence" value="ECO:0007669"/>
    <property type="project" value="InterPro"/>
</dbReference>
<dbReference type="InterPro" id="IPR036388">
    <property type="entry name" value="WH-like_DNA-bd_sf"/>
</dbReference>
<dbReference type="STRING" id="74557.A0A1V9ZQ60"/>
<dbReference type="FunFam" id="1.10.10.10:FF:000589">
    <property type="entry name" value="HSF-type DNA-binding, putative"/>
    <property type="match status" value="1"/>
</dbReference>
<gene>
    <name evidence="6" type="ORF">THRCLA_06184</name>
</gene>
<protein>
    <submittedName>
        <fullName evidence="6">HSF-type DNA-binding</fullName>
    </submittedName>
</protein>
<comment type="similarity">
    <text evidence="4">Belongs to the HSF family.</text>
</comment>
<dbReference type="OrthoDB" id="60033at2759"/>
<feature type="domain" description="HSF-type DNA-binding" evidence="5">
    <location>
        <begin position="11"/>
        <end position="115"/>
    </location>
</feature>